<organism evidence="3 4">
    <name type="scientific">Ancylostoma ceylanicum</name>
    <dbReference type="NCBI Taxonomy" id="53326"/>
    <lineage>
        <taxon>Eukaryota</taxon>
        <taxon>Metazoa</taxon>
        <taxon>Ecdysozoa</taxon>
        <taxon>Nematoda</taxon>
        <taxon>Chromadorea</taxon>
        <taxon>Rhabditida</taxon>
        <taxon>Rhabditina</taxon>
        <taxon>Rhabditomorpha</taxon>
        <taxon>Strongyloidea</taxon>
        <taxon>Ancylostomatidae</taxon>
        <taxon>Ancylostomatinae</taxon>
        <taxon>Ancylostoma</taxon>
    </lineage>
</organism>
<dbReference type="GO" id="GO:0000014">
    <property type="term" value="F:single-stranded DNA endodeoxyribonuclease activity"/>
    <property type="evidence" value="ECO:0007669"/>
    <property type="project" value="TreeGrafter"/>
</dbReference>
<reference evidence="4" key="1">
    <citation type="journal article" date="2015" name="Nat. Genet.">
        <title>The genome and transcriptome of the zoonotic hookworm Ancylostoma ceylanicum identify infection-specific gene families.</title>
        <authorList>
            <person name="Schwarz E.M."/>
            <person name="Hu Y."/>
            <person name="Antoshechkin I."/>
            <person name="Miller M.M."/>
            <person name="Sternberg P.W."/>
            <person name="Aroian R.V."/>
        </authorList>
    </citation>
    <scope>NUCLEOTIDE SEQUENCE</scope>
    <source>
        <strain evidence="4">HY135</strain>
    </source>
</reference>
<proteinExistence type="predicted"/>
<gene>
    <name evidence="3" type="primary">Acey_s0039.g15</name>
    <name evidence="3" type="ORF">Y032_0039g15</name>
</gene>
<dbReference type="Pfam" id="PF17906">
    <property type="entry name" value="HTH_48"/>
    <property type="match status" value="1"/>
</dbReference>
<dbReference type="GO" id="GO:0035861">
    <property type="term" value="C:site of double-strand break"/>
    <property type="evidence" value="ECO:0007669"/>
    <property type="project" value="TreeGrafter"/>
</dbReference>
<dbReference type="EMBL" id="JARK01001375">
    <property type="protein sequence ID" value="EYC14779.1"/>
    <property type="molecule type" value="Genomic_DNA"/>
</dbReference>
<dbReference type="GO" id="GO:0046975">
    <property type="term" value="F:histone H3K36 methyltransferase activity"/>
    <property type="evidence" value="ECO:0007669"/>
    <property type="project" value="TreeGrafter"/>
</dbReference>
<dbReference type="PANTHER" id="PTHR46060:SF3">
    <property type="entry name" value="PROTEIN GVQW3"/>
    <property type="match status" value="1"/>
</dbReference>
<feature type="domain" description="Mos1 transposase HTH" evidence="2">
    <location>
        <begin position="249"/>
        <end position="294"/>
    </location>
</feature>
<evidence type="ECO:0000313" key="3">
    <source>
        <dbReference type="EMBL" id="EYC14779.1"/>
    </source>
</evidence>
<dbReference type="GO" id="GO:0003697">
    <property type="term" value="F:single-stranded DNA binding"/>
    <property type="evidence" value="ECO:0007669"/>
    <property type="project" value="TreeGrafter"/>
</dbReference>
<dbReference type="GO" id="GO:0015074">
    <property type="term" value="P:DNA integration"/>
    <property type="evidence" value="ECO:0007669"/>
    <property type="project" value="TreeGrafter"/>
</dbReference>
<dbReference type="Gene3D" id="3.30.420.10">
    <property type="entry name" value="Ribonuclease H-like superfamily/Ribonuclease H"/>
    <property type="match status" value="1"/>
</dbReference>
<dbReference type="GO" id="GO:0044547">
    <property type="term" value="F:DNA topoisomerase binding"/>
    <property type="evidence" value="ECO:0007669"/>
    <property type="project" value="TreeGrafter"/>
</dbReference>
<feature type="region of interest" description="Disordered" evidence="1">
    <location>
        <begin position="130"/>
        <end position="190"/>
    </location>
</feature>
<accession>A0A016UHD2</accession>
<dbReference type="InterPro" id="IPR052709">
    <property type="entry name" value="Transposase-MT_Hybrid"/>
</dbReference>
<dbReference type="Gene3D" id="1.10.10.1450">
    <property type="match status" value="1"/>
</dbReference>
<dbReference type="GO" id="GO:0003690">
    <property type="term" value="F:double-stranded DNA binding"/>
    <property type="evidence" value="ECO:0007669"/>
    <property type="project" value="TreeGrafter"/>
</dbReference>
<dbReference type="OrthoDB" id="5841685at2759"/>
<name>A0A016UHD2_9BILA</name>
<protein>
    <recommendedName>
        <fullName evidence="2">Mos1 transposase HTH domain-containing protein</fullName>
    </recommendedName>
</protein>
<feature type="compositionally biased region" description="Polar residues" evidence="1">
    <location>
        <begin position="149"/>
        <end position="158"/>
    </location>
</feature>
<dbReference type="GO" id="GO:0044774">
    <property type="term" value="P:mitotic DNA integrity checkpoint signaling"/>
    <property type="evidence" value="ECO:0007669"/>
    <property type="project" value="TreeGrafter"/>
</dbReference>
<evidence type="ECO:0000256" key="1">
    <source>
        <dbReference type="SAM" id="MobiDB-lite"/>
    </source>
</evidence>
<dbReference type="STRING" id="53326.A0A016UHD2"/>
<dbReference type="GO" id="GO:0000729">
    <property type="term" value="P:DNA double-strand break processing"/>
    <property type="evidence" value="ECO:0007669"/>
    <property type="project" value="TreeGrafter"/>
</dbReference>
<sequence length="562" mass="63263">MAGGERGGGICIMVREEGRNQATVIGTFGPSVTPTFLIYTALSTNRPCIMGLTPFGFKQMSVRRIQKEVQRLYGNAPVYGIDSVPLAEMSVFLEIIRYAHRIDVCKKPTITLSDITNFYNVYQTLLVEGENTESVQESPKEQHEDETSQETNGQNNEQKPPDSEEAAESSPNPDENKDASAKEPLPRSTIDDVIDEVCGAELSFQEEIPATALLEQPIPHVDESLGTSGTNNLADAAAPSRKTIADTVDFRPVALFHFRLGLSIETTTAEINTTFGENSVTEEIIKDWFETFRKKHTQVASAAITPQSQAQDRLMRALLDADPNKTILQLSQQFGASIETILAYLRMSGMRNGARRSAFSERQRRSRMEICSSLILRQKRDPNFLDRIITYGEVWTTNGYALEKKENVVIAVWWSSFGVVHYYILPAGGRMTSQLYLYHVAEMHKKLVKMKKDLVEQQGMIMVLDTQLPYISLGALRAMHQLGFETLPFPPNSTDLLPTDYHFVPHLRRFMADRVCATDVELEKCFDEFVSSQDVHFYVSGIYDLVARWKKCFSTSGDYVRT</sequence>
<dbReference type="PANTHER" id="PTHR46060">
    <property type="entry name" value="MARINER MOS1 TRANSPOSASE-LIKE PROTEIN"/>
    <property type="match status" value="1"/>
</dbReference>
<dbReference type="Pfam" id="PF01359">
    <property type="entry name" value="Transposase_1"/>
    <property type="match status" value="1"/>
</dbReference>
<dbReference type="InterPro" id="IPR036397">
    <property type="entry name" value="RNaseH_sf"/>
</dbReference>
<comment type="caution">
    <text evidence="3">The sequence shown here is derived from an EMBL/GenBank/DDBJ whole genome shotgun (WGS) entry which is preliminary data.</text>
</comment>
<evidence type="ECO:0000259" key="2">
    <source>
        <dbReference type="Pfam" id="PF17906"/>
    </source>
</evidence>
<dbReference type="GO" id="GO:0000793">
    <property type="term" value="C:condensed chromosome"/>
    <property type="evidence" value="ECO:0007669"/>
    <property type="project" value="TreeGrafter"/>
</dbReference>
<dbReference type="GO" id="GO:0031297">
    <property type="term" value="P:replication fork processing"/>
    <property type="evidence" value="ECO:0007669"/>
    <property type="project" value="TreeGrafter"/>
</dbReference>
<dbReference type="AlphaFoldDB" id="A0A016UHD2"/>
<dbReference type="InterPro" id="IPR001888">
    <property type="entry name" value="Transposase_1"/>
</dbReference>
<evidence type="ECO:0000313" key="4">
    <source>
        <dbReference type="Proteomes" id="UP000024635"/>
    </source>
</evidence>
<feature type="compositionally biased region" description="Basic and acidic residues" evidence="1">
    <location>
        <begin position="174"/>
        <end position="185"/>
    </location>
</feature>
<dbReference type="InterPro" id="IPR041426">
    <property type="entry name" value="Mos1_HTH"/>
</dbReference>
<dbReference type="GO" id="GO:0005634">
    <property type="term" value="C:nucleus"/>
    <property type="evidence" value="ECO:0007669"/>
    <property type="project" value="TreeGrafter"/>
</dbReference>
<dbReference type="GO" id="GO:0042800">
    <property type="term" value="F:histone H3K4 methyltransferase activity"/>
    <property type="evidence" value="ECO:0007669"/>
    <property type="project" value="TreeGrafter"/>
</dbReference>
<keyword evidence="4" id="KW-1185">Reference proteome</keyword>
<dbReference type="Proteomes" id="UP000024635">
    <property type="component" value="Unassembled WGS sequence"/>
</dbReference>
<dbReference type="GO" id="GO:0006303">
    <property type="term" value="P:double-strand break repair via nonhomologous end joining"/>
    <property type="evidence" value="ECO:0007669"/>
    <property type="project" value="TreeGrafter"/>
</dbReference>